<dbReference type="GO" id="GO:0004479">
    <property type="term" value="F:methionyl-tRNA formyltransferase activity"/>
    <property type="evidence" value="ECO:0007669"/>
    <property type="project" value="TreeGrafter"/>
</dbReference>
<dbReference type="InterPro" id="IPR001555">
    <property type="entry name" value="GART_AS"/>
</dbReference>
<keyword evidence="4" id="KW-1185">Reference proteome</keyword>
<dbReference type="RefSeq" id="WP_122191619.1">
    <property type="nucleotide sequence ID" value="NZ_RFFH01000022.1"/>
</dbReference>
<dbReference type="Proteomes" id="UP000279275">
    <property type="component" value="Unassembled WGS sequence"/>
</dbReference>
<comment type="caution">
    <text evidence="3">The sequence shown here is derived from an EMBL/GenBank/DDBJ whole genome shotgun (WGS) entry which is preliminary data.</text>
</comment>
<accession>A0A3M2KXW1</accession>
<reference evidence="3 4" key="1">
    <citation type="submission" date="2018-10" db="EMBL/GenBank/DDBJ databases">
        <title>Isolation from cow dung.</title>
        <authorList>
            <person name="Ling L."/>
        </authorList>
    </citation>
    <scope>NUCLEOTIDE SEQUENCE [LARGE SCALE GENOMIC DNA]</scope>
    <source>
        <strain evidence="3 4">NEAU-LL90</strain>
    </source>
</reference>
<dbReference type="InterPro" id="IPR011034">
    <property type="entry name" value="Formyl_transferase-like_C_sf"/>
</dbReference>
<dbReference type="InterPro" id="IPR002376">
    <property type="entry name" value="Formyl_transf_N"/>
</dbReference>
<dbReference type="PANTHER" id="PTHR11138:SF5">
    <property type="entry name" value="METHIONYL-TRNA FORMYLTRANSFERASE, MITOCHONDRIAL"/>
    <property type="match status" value="1"/>
</dbReference>
<proteinExistence type="predicted"/>
<dbReference type="OrthoDB" id="9802815at2"/>
<gene>
    <name evidence="3" type="ORF">EBN03_30455</name>
</gene>
<dbReference type="InterPro" id="IPR036477">
    <property type="entry name" value="Formyl_transf_N_sf"/>
</dbReference>
<dbReference type="CDD" id="cd08369">
    <property type="entry name" value="FMT_core"/>
    <property type="match status" value="1"/>
</dbReference>
<sequence>MRIVSFGFQTWGRRTLQALLDTEHEVVLAVTHPQSEESYRAIFADSVEDLAREHGIPVHLTERADAQTIELVRQARPDVIVVNSWYTWMPAELYTMPRHGTLNLHDSLLPKFTGFSPVLWALISGAAETGLTVHRMDENLDTGDILVQHRIPVGPDDTGTGLVLRGMDLIPAAVRDALAALESGTATWTPQDPAERTYFHKRSEIDSRIDWRLPAIELERFVRALSDPYPNAYSFYRGERVRITRAAVSDVRYGGTPGRVVVQNGEAAVVTGPDAYRGTNHGLVLHRVRTDDGVEHDAAEFFVRGGYLTDAR</sequence>
<dbReference type="EMBL" id="RFFH01000022">
    <property type="protein sequence ID" value="RMI28375.1"/>
    <property type="molecule type" value="Genomic_DNA"/>
</dbReference>
<keyword evidence="3" id="KW-0808">Transferase</keyword>
<evidence type="ECO:0000259" key="1">
    <source>
        <dbReference type="Pfam" id="PF00551"/>
    </source>
</evidence>
<dbReference type="SUPFAM" id="SSF50486">
    <property type="entry name" value="FMT C-terminal domain-like"/>
    <property type="match status" value="1"/>
</dbReference>
<dbReference type="GO" id="GO:0005829">
    <property type="term" value="C:cytosol"/>
    <property type="evidence" value="ECO:0007669"/>
    <property type="project" value="TreeGrafter"/>
</dbReference>
<dbReference type="InterPro" id="IPR005793">
    <property type="entry name" value="Formyl_trans_C"/>
</dbReference>
<feature type="domain" description="Formyl transferase C-terminal" evidence="2">
    <location>
        <begin position="205"/>
        <end position="302"/>
    </location>
</feature>
<name>A0A3M2KXW1_9NOCA</name>
<dbReference type="AlphaFoldDB" id="A0A3M2KXW1"/>
<dbReference type="Gene3D" id="3.40.50.12230">
    <property type="match status" value="1"/>
</dbReference>
<feature type="domain" description="Formyl transferase N-terminal" evidence="1">
    <location>
        <begin position="1"/>
        <end position="168"/>
    </location>
</feature>
<dbReference type="PROSITE" id="PS00373">
    <property type="entry name" value="GART"/>
    <property type="match status" value="1"/>
</dbReference>
<protein>
    <submittedName>
        <fullName evidence="3">Methionyl-tRNA formyltransferase</fullName>
    </submittedName>
</protein>
<evidence type="ECO:0000259" key="2">
    <source>
        <dbReference type="Pfam" id="PF02911"/>
    </source>
</evidence>
<dbReference type="Pfam" id="PF00551">
    <property type="entry name" value="Formyl_trans_N"/>
    <property type="match status" value="1"/>
</dbReference>
<evidence type="ECO:0000313" key="3">
    <source>
        <dbReference type="EMBL" id="RMI28375.1"/>
    </source>
</evidence>
<dbReference type="Pfam" id="PF02911">
    <property type="entry name" value="Formyl_trans_C"/>
    <property type="match status" value="1"/>
</dbReference>
<dbReference type="PANTHER" id="PTHR11138">
    <property type="entry name" value="METHIONYL-TRNA FORMYLTRANSFERASE"/>
    <property type="match status" value="1"/>
</dbReference>
<organism evidence="3 4">
    <name type="scientific">Nocardia stercoris</name>
    <dbReference type="NCBI Taxonomy" id="2483361"/>
    <lineage>
        <taxon>Bacteria</taxon>
        <taxon>Bacillati</taxon>
        <taxon>Actinomycetota</taxon>
        <taxon>Actinomycetes</taxon>
        <taxon>Mycobacteriales</taxon>
        <taxon>Nocardiaceae</taxon>
        <taxon>Nocardia</taxon>
    </lineage>
</organism>
<dbReference type="SUPFAM" id="SSF53328">
    <property type="entry name" value="Formyltransferase"/>
    <property type="match status" value="1"/>
</dbReference>
<evidence type="ECO:0000313" key="4">
    <source>
        <dbReference type="Proteomes" id="UP000279275"/>
    </source>
</evidence>